<comment type="caution">
    <text evidence="10">The sequence shown here is derived from an EMBL/GenBank/DDBJ whole genome shotgun (WGS) entry which is preliminary data.</text>
</comment>
<evidence type="ECO:0000313" key="11">
    <source>
        <dbReference type="Proteomes" id="UP001211065"/>
    </source>
</evidence>
<evidence type="ECO:0000256" key="4">
    <source>
        <dbReference type="ARBA" id="ARBA00023315"/>
    </source>
</evidence>
<accession>A0AAD5U882</accession>
<dbReference type="NCBIfam" id="TIGR00214">
    <property type="entry name" value="lipB"/>
    <property type="match status" value="1"/>
</dbReference>
<evidence type="ECO:0000256" key="2">
    <source>
        <dbReference type="ARBA" id="ARBA00007907"/>
    </source>
</evidence>
<name>A0AAD5U882_9FUNG</name>
<dbReference type="GO" id="GO:0009249">
    <property type="term" value="P:protein lipoylation"/>
    <property type="evidence" value="ECO:0007669"/>
    <property type="project" value="InterPro"/>
</dbReference>
<dbReference type="Proteomes" id="UP001211065">
    <property type="component" value="Unassembled WGS sequence"/>
</dbReference>
<feature type="domain" description="BPL/LPL catalytic" evidence="9">
    <location>
        <begin position="32"/>
        <end position="212"/>
    </location>
</feature>
<dbReference type="CDD" id="cd16444">
    <property type="entry name" value="LipB"/>
    <property type="match status" value="1"/>
</dbReference>
<comment type="similarity">
    <text evidence="2 5">Belongs to the LipB family.</text>
</comment>
<dbReference type="SUPFAM" id="SSF55681">
    <property type="entry name" value="Class II aaRS and biotin synthetases"/>
    <property type="match status" value="1"/>
</dbReference>
<dbReference type="PANTHER" id="PTHR10993:SF7">
    <property type="entry name" value="LIPOYLTRANSFERASE 2, MITOCHONDRIAL-RELATED"/>
    <property type="match status" value="1"/>
</dbReference>
<keyword evidence="4 5" id="KW-0012">Acyltransferase</keyword>
<gene>
    <name evidence="10" type="ORF">HK099_001161</name>
</gene>
<evidence type="ECO:0000256" key="5">
    <source>
        <dbReference type="PIRNR" id="PIRNR016262"/>
    </source>
</evidence>
<proteinExistence type="inferred from homology"/>
<evidence type="ECO:0000256" key="1">
    <source>
        <dbReference type="ARBA" id="ARBA00004821"/>
    </source>
</evidence>
<feature type="active site" description="Acyl-thioester intermediate" evidence="6">
    <location>
        <position position="173"/>
    </location>
</feature>
<evidence type="ECO:0000256" key="6">
    <source>
        <dbReference type="PIRSR" id="PIRSR016262-1"/>
    </source>
</evidence>
<dbReference type="HAMAP" id="MF_00013">
    <property type="entry name" value="LipB"/>
    <property type="match status" value="1"/>
</dbReference>
<reference evidence="10" key="1">
    <citation type="submission" date="2020-05" db="EMBL/GenBank/DDBJ databases">
        <title>Phylogenomic resolution of chytrid fungi.</title>
        <authorList>
            <person name="Stajich J.E."/>
            <person name="Amses K."/>
            <person name="Simmons R."/>
            <person name="Seto K."/>
            <person name="Myers J."/>
            <person name="Bonds A."/>
            <person name="Quandt C.A."/>
            <person name="Barry K."/>
            <person name="Liu P."/>
            <person name="Grigoriev I."/>
            <person name="Longcore J.E."/>
            <person name="James T.Y."/>
        </authorList>
    </citation>
    <scope>NUCLEOTIDE SEQUENCE</scope>
    <source>
        <strain evidence="10">JEL0476</strain>
    </source>
</reference>
<evidence type="ECO:0000256" key="7">
    <source>
        <dbReference type="PIRSR" id="PIRSR016262-2"/>
    </source>
</evidence>
<comment type="function">
    <text evidence="5">Catalyzes the transfer of endogenously produced octanoic acid from octanoyl-acyl-carrier-protein onto the lipoyl domains of lipoate-dependent enzymes. Lipoyl-ACP can also act as a substrate although octanoyl-ACP is likely to be the physiological substrate.</text>
</comment>
<evidence type="ECO:0000256" key="3">
    <source>
        <dbReference type="ARBA" id="ARBA00022679"/>
    </source>
</evidence>
<dbReference type="PROSITE" id="PS51733">
    <property type="entry name" value="BPL_LPL_CATALYTIC"/>
    <property type="match status" value="1"/>
</dbReference>
<dbReference type="EMBL" id="JADGJW010000130">
    <property type="protein sequence ID" value="KAJ3223437.1"/>
    <property type="molecule type" value="Genomic_DNA"/>
</dbReference>
<dbReference type="Gene3D" id="3.30.930.10">
    <property type="entry name" value="Bira Bifunctional Protein, Domain 2"/>
    <property type="match status" value="1"/>
</dbReference>
<dbReference type="PIRSF" id="PIRSF016262">
    <property type="entry name" value="LPLase"/>
    <property type="match status" value="1"/>
</dbReference>
<feature type="site" description="Lowers pKa of active site Cys" evidence="8">
    <location>
        <position position="139"/>
    </location>
</feature>
<feature type="binding site" evidence="7">
    <location>
        <begin position="155"/>
        <end position="157"/>
    </location>
    <ligand>
        <name>substrate</name>
    </ligand>
</feature>
<dbReference type="InterPro" id="IPR020605">
    <property type="entry name" value="Octanoyltransferase_CS"/>
</dbReference>
<dbReference type="InterPro" id="IPR004143">
    <property type="entry name" value="BPL_LPL_catalytic"/>
</dbReference>
<organism evidence="10 11">
    <name type="scientific">Clydaea vesicula</name>
    <dbReference type="NCBI Taxonomy" id="447962"/>
    <lineage>
        <taxon>Eukaryota</taxon>
        <taxon>Fungi</taxon>
        <taxon>Fungi incertae sedis</taxon>
        <taxon>Chytridiomycota</taxon>
        <taxon>Chytridiomycota incertae sedis</taxon>
        <taxon>Chytridiomycetes</taxon>
        <taxon>Lobulomycetales</taxon>
        <taxon>Lobulomycetaceae</taxon>
        <taxon>Clydaea</taxon>
    </lineage>
</organism>
<dbReference type="PROSITE" id="PS01313">
    <property type="entry name" value="LIPB"/>
    <property type="match status" value="1"/>
</dbReference>
<keyword evidence="11" id="KW-1185">Reference proteome</keyword>
<dbReference type="PANTHER" id="PTHR10993">
    <property type="entry name" value="OCTANOYLTRANSFERASE"/>
    <property type="match status" value="1"/>
</dbReference>
<dbReference type="Pfam" id="PF21948">
    <property type="entry name" value="LplA-B_cat"/>
    <property type="match status" value="1"/>
</dbReference>
<dbReference type="InterPro" id="IPR000544">
    <property type="entry name" value="Octanoyltransferase"/>
</dbReference>
<feature type="binding site" evidence="7">
    <location>
        <begin position="142"/>
        <end position="144"/>
    </location>
    <ligand>
        <name>substrate</name>
    </ligand>
</feature>
<feature type="binding site" evidence="7">
    <location>
        <begin position="75"/>
        <end position="82"/>
    </location>
    <ligand>
        <name>substrate</name>
    </ligand>
</feature>
<evidence type="ECO:0000259" key="9">
    <source>
        <dbReference type="PROSITE" id="PS51733"/>
    </source>
</evidence>
<sequence>MKVAYKILPNLINYQKYINLQNFLVNLKITNKTQTDLILCTQHTPTYTLGRRLRPDTQELKKLISLGADYLETARGGKITFHGPGQLLVYPILNLKNFKLGVRDYVSNLENSIISTCGDYNIKAEKGAETGVWVENDRKIAAIGIQVQRYITSFGFGLNCNTDLKWFDHIIPCGLVGKSATSISKELSTNVEIESIIPVYLKNFKKEFLIKNNVDLDEKNEQSLSSLELVDHVLNNEIDKFLN</sequence>
<dbReference type="NCBIfam" id="NF010925">
    <property type="entry name" value="PRK14345.1"/>
    <property type="match status" value="1"/>
</dbReference>
<comment type="pathway">
    <text evidence="1 5">Protein modification; protein lipoylation via endogenous pathway; protein N(6)-(lipoyl)lysine from octanoyl-[acyl-carrier-protein]: step 1/2.</text>
</comment>
<keyword evidence="3 5" id="KW-0808">Transferase</keyword>
<evidence type="ECO:0000313" key="10">
    <source>
        <dbReference type="EMBL" id="KAJ3223437.1"/>
    </source>
</evidence>
<comment type="catalytic activity">
    <reaction evidence="5">
        <text>octanoyl-[ACP] + L-lysyl-[protein] = N(6)-octanoyl-L-lysyl-[protein] + holo-[ACP] + H(+)</text>
        <dbReference type="Rhea" id="RHEA:17665"/>
        <dbReference type="Rhea" id="RHEA-COMP:9636"/>
        <dbReference type="Rhea" id="RHEA-COMP:9685"/>
        <dbReference type="Rhea" id="RHEA-COMP:9752"/>
        <dbReference type="Rhea" id="RHEA-COMP:9928"/>
        <dbReference type="ChEBI" id="CHEBI:15378"/>
        <dbReference type="ChEBI" id="CHEBI:29969"/>
        <dbReference type="ChEBI" id="CHEBI:64479"/>
        <dbReference type="ChEBI" id="CHEBI:78463"/>
        <dbReference type="ChEBI" id="CHEBI:78809"/>
        <dbReference type="EC" id="2.3.1.181"/>
    </reaction>
</comment>
<dbReference type="GO" id="GO:0033819">
    <property type="term" value="F:lipoyl(octanoyl) transferase activity"/>
    <property type="evidence" value="ECO:0007669"/>
    <property type="project" value="UniProtKB-EC"/>
</dbReference>
<protein>
    <recommendedName>
        <fullName evidence="5">Octanoyltransferase</fullName>
        <ecNumber evidence="5">2.3.1.181</ecNumber>
    </recommendedName>
</protein>
<dbReference type="AlphaFoldDB" id="A0AAD5U882"/>
<dbReference type="InterPro" id="IPR045864">
    <property type="entry name" value="aa-tRNA-synth_II/BPL/LPL"/>
</dbReference>
<dbReference type="EC" id="2.3.1.181" evidence="5"/>
<evidence type="ECO:0000256" key="8">
    <source>
        <dbReference type="PIRSR" id="PIRSR016262-3"/>
    </source>
</evidence>